<organism evidence="2 3">
    <name type="scientific">Paenibacillus apis</name>
    <dbReference type="NCBI Taxonomy" id="1792174"/>
    <lineage>
        <taxon>Bacteria</taxon>
        <taxon>Bacillati</taxon>
        <taxon>Bacillota</taxon>
        <taxon>Bacilli</taxon>
        <taxon>Bacillales</taxon>
        <taxon>Paenibacillaceae</taxon>
        <taxon>Paenibacillus</taxon>
    </lineage>
</organism>
<dbReference type="NCBIfam" id="TIGR03732">
    <property type="entry name" value="lanti_perm_MutE"/>
    <property type="match status" value="1"/>
</dbReference>
<keyword evidence="1" id="KW-0812">Transmembrane</keyword>
<evidence type="ECO:0000256" key="1">
    <source>
        <dbReference type="SAM" id="Phobius"/>
    </source>
</evidence>
<reference evidence="2" key="1">
    <citation type="submission" date="2021-03" db="EMBL/GenBank/DDBJ databases">
        <title>Antimicrobial resistance genes in bacteria isolated from Japanese honey, and their potential for conferring macrolide and lincosamide resistance in the American foulbrood pathogen Paenibacillus larvae.</title>
        <authorList>
            <person name="Okamoto M."/>
            <person name="Kumagai M."/>
            <person name="Kanamori H."/>
            <person name="Takamatsu D."/>
        </authorList>
    </citation>
    <scope>NUCLEOTIDE SEQUENCE</scope>
    <source>
        <strain evidence="2">J41TS4</strain>
    </source>
</reference>
<dbReference type="CDD" id="cd21807">
    <property type="entry name" value="ABC-2_lan_permease_MutE_EpiE-like"/>
    <property type="match status" value="1"/>
</dbReference>
<dbReference type="Proteomes" id="UP000678895">
    <property type="component" value="Unassembled WGS sequence"/>
</dbReference>
<feature type="transmembrane region" description="Helical" evidence="1">
    <location>
        <begin position="47"/>
        <end position="66"/>
    </location>
</feature>
<protein>
    <submittedName>
        <fullName evidence="2">Lantibiotic ABC transporter permease</fullName>
    </submittedName>
</protein>
<dbReference type="InterPro" id="IPR021205">
    <property type="entry name" value="Lanti_perm_SpaE/MutE/EpiE-like"/>
</dbReference>
<keyword evidence="1" id="KW-1133">Transmembrane helix</keyword>
<accession>A0A920CM55</accession>
<evidence type="ECO:0000313" key="3">
    <source>
        <dbReference type="Proteomes" id="UP000678895"/>
    </source>
</evidence>
<dbReference type="EMBL" id="BORS01000015">
    <property type="protein sequence ID" value="GIO44110.1"/>
    <property type="molecule type" value="Genomic_DNA"/>
</dbReference>
<dbReference type="AlphaFoldDB" id="A0A920CM55"/>
<keyword evidence="1" id="KW-0472">Membrane</keyword>
<feature type="transmembrane region" description="Helical" evidence="1">
    <location>
        <begin position="20"/>
        <end position="41"/>
    </location>
</feature>
<sequence length="243" mass="26727">MRVYIHAELLKLRRTFTARLVWLAPLLTLLLCAGLMAGTFFQTASYNWWYTMILPGALSLMGIGIIQKDRKKLNYRAILGLPASLGKVWLGKIGAVSLVLFASTFLLFAGITLSGFVLPSALNLKDSLTAFSLLVLTVLWQIPLCMYLTMRLGMYGALLLNLLGNVMAIGSFATTELWWVIPYAIPARLMCAVINTLPNGLPVPAGDPLLEQGVLLPGVLIALGWFLLLSLLTMQAFKRQEAR</sequence>
<proteinExistence type="predicted"/>
<feature type="transmembrane region" description="Helical" evidence="1">
    <location>
        <begin position="130"/>
        <end position="150"/>
    </location>
</feature>
<feature type="transmembrane region" description="Helical" evidence="1">
    <location>
        <begin position="214"/>
        <end position="237"/>
    </location>
</feature>
<gene>
    <name evidence="2" type="ORF">J41TS4_38680</name>
</gene>
<name>A0A920CM55_9BACL</name>
<keyword evidence="3" id="KW-1185">Reference proteome</keyword>
<feature type="transmembrane region" description="Helical" evidence="1">
    <location>
        <begin position="162"/>
        <end position="181"/>
    </location>
</feature>
<dbReference type="RefSeq" id="WP_301629645.1">
    <property type="nucleotide sequence ID" value="NZ_BORS01000015.1"/>
</dbReference>
<comment type="caution">
    <text evidence="2">The sequence shown here is derived from an EMBL/GenBank/DDBJ whole genome shotgun (WGS) entry which is preliminary data.</text>
</comment>
<feature type="transmembrane region" description="Helical" evidence="1">
    <location>
        <begin position="93"/>
        <end position="118"/>
    </location>
</feature>
<evidence type="ECO:0000313" key="2">
    <source>
        <dbReference type="EMBL" id="GIO44110.1"/>
    </source>
</evidence>